<dbReference type="AlphaFoldDB" id="A0A2G8STH6"/>
<evidence type="ECO:0000256" key="6">
    <source>
        <dbReference type="SAM" id="MobiDB-lite"/>
    </source>
</evidence>
<evidence type="ECO:0000313" key="7">
    <source>
        <dbReference type="EMBL" id="PIL37077.1"/>
    </source>
</evidence>
<feature type="compositionally biased region" description="Gly residues" evidence="6">
    <location>
        <begin position="309"/>
        <end position="329"/>
    </location>
</feature>
<dbReference type="PANTHER" id="PTHR13484">
    <property type="entry name" value="FIP1-LIKE 1 PROTEIN"/>
    <property type="match status" value="1"/>
</dbReference>
<comment type="caution">
    <text evidence="7">The sequence shown here is derived from an EMBL/GenBank/DDBJ whole genome shotgun (WGS) entry which is preliminary data.</text>
</comment>
<feature type="region of interest" description="Disordered" evidence="6">
    <location>
        <begin position="148"/>
        <end position="359"/>
    </location>
</feature>
<gene>
    <name evidence="7" type="ORF">GSI_00769</name>
</gene>
<feature type="compositionally biased region" description="Polar residues" evidence="6">
    <location>
        <begin position="193"/>
        <end position="206"/>
    </location>
</feature>
<keyword evidence="4" id="KW-0508">mRNA splicing</keyword>
<dbReference type="PANTHER" id="PTHR13484:SF0">
    <property type="entry name" value="PRE-MRNA 3'-END-PROCESSING FACTOR FIP1"/>
    <property type="match status" value="1"/>
</dbReference>
<keyword evidence="8" id="KW-1185">Reference proteome</keyword>
<protein>
    <submittedName>
        <fullName evidence="7">Uncharacterized protein</fullName>
    </submittedName>
</protein>
<dbReference type="GO" id="GO:0016556">
    <property type="term" value="P:mRNA modification"/>
    <property type="evidence" value="ECO:0007669"/>
    <property type="project" value="InterPro"/>
</dbReference>
<comment type="similarity">
    <text evidence="2">Belongs to the fl(2)d family.</text>
</comment>
<dbReference type="Pfam" id="PF17098">
    <property type="entry name" value="Wtap"/>
    <property type="match status" value="1"/>
</dbReference>
<accession>A0A2G8STH6</accession>
<evidence type="ECO:0000256" key="3">
    <source>
        <dbReference type="ARBA" id="ARBA00022664"/>
    </source>
</evidence>
<keyword evidence="5" id="KW-0539">Nucleus</keyword>
<dbReference type="GO" id="GO:0006397">
    <property type="term" value="P:mRNA processing"/>
    <property type="evidence" value="ECO:0007669"/>
    <property type="project" value="UniProtKB-KW"/>
</dbReference>
<sequence>MDLPTPRVLELETLLRQRDTQVAELTDEVTHLRQFLASQPPPSATEPTTIPPALMSLLLPHLAQRGATATSASGSVTTALIQRAKMLQEENDELYELLKTGETGRLKEDVRSLRRVVQKLEGALRESHQVIASLSAELDKSQDALLRSHGRQAHAAHQPSPAPRAHQFPPHLSNGSGKLPPTGPRAHKKPRISDSQVSPTASNTSLPIPPKPHLSAANATQPRGGSRDSRASIDRKPNEGGGGMDIDDDNRSRPRSPVRERDRPPHRDRDRDRDRERDRDRDRVRNRDREREKERDRDRDHDRQPRRNAGGGGGSGPGGGGGGGGGGRRGGGRRTNGNSNNADAFANGADRTLAERMGL</sequence>
<evidence type="ECO:0000256" key="2">
    <source>
        <dbReference type="ARBA" id="ARBA00010313"/>
    </source>
</evidence>
<reference evidence="7 8" key="1">
    <citation type="journal article" date="2015" name="Sci. Rep.">
        <title>Chromosome-level genome map provides insights into diverse defense mechanisms in the medicinal fungus Ganoderma sinense.</title>
        <authorList>
            <person name="Zhu Y."/>
            <person name="Xu J."/>
            <person name="Sun C."/>
            <person name="Zhou S."/>
            <person name="Xu H."/>
            <person name="Nelson D.R."/>
            <person name="Qian J."/>
            <person name="Song J."/>
            <person name="Luo H."/>
            <person name="Xiang L."/>
            <person name="Li Y."/>
            <person name="Xu Z."/>
            <person name="Ji A."/>
            <person name="Wang L."/>
            <person name="Lu S."/>
            <person name="Hayward A."/>
            <person name="Sun W."/>
            <person name="Li X."/>
            <person name="Schwartz D.C."/>
            <person name="Wang Y."/>
            <person name="Chen S."/>
        </authorList>
    </citation>
    <scope>NUCLEOTIDE SEQUENCE [LARGE SCALE GENOMIC DNA]</scope>
    <source>
        <strain evidence="7 8">ZZ0214-1</strain>
    </source>
</reference>
<feature type="compositionally biased region" description="Low complexity" evidence="6">
    <location>
        <begin position="155"/>
        <end position="167"/>
    </location>
</feature>
<feature type="compositionally biased region" description="Basic and acidic residues" evidence="6">
    <location>
        <begin position="225"/>
        <end position="238"/>
    </location>
</feature>
<dbReference type="InterPro" id="IPR051187">
    <property type="entry name" value="Pre-mRNA_3'-end_processing_reg"/>
</dbReference>
<dbReference type="STRING" id="1077348.A0A2G8STH6"/>
<evidence type="ECO:0000313" key="8">
    <source>
        <dbReference type="Proteomes" id="UP000230002"/>
    </source>
</evidence>
<organism evidence="7 8">
    <name type="scientific">Ganoderma sinense ZZ0214-1</name>
    <dbReference type="NCBI Taxonomy" id="1077348"/>
    <lineage>
        <taxon>Eukaryota</taxon>
        <taxon>Fungi</taxon>
        <taxon>Dikarya</taxon>
        <taxon>Basidiomycota</taxon>
        <taxon>Agaricomycotina</taxon>
        <taxon>Agaricomycetes</taxon>
        <taxon>Polyporales</taxon>
        <taxon>Polyporaceae</taxon>
        <taxon>Ganoderma</taxon>
    </lineage>
</organism>
<evidence type="ECO:0000256" key="5">
    <source>
        <dbReference type="ARBA" id="ARBA00023242"/>
    </source>
</evidence>
<dbReference type="Proteomes" id="UP000230002">
    <property type="component" value="Unassembled WGS sequence"/>
</dbReference>
<dbReference type="GO" id="GO:0000381">
    <property type="term" value="P:regulation of alternative mRNA splicing, via spliceosome"/>
    <property type="evidence" value="ECO:0007669"/>
    <property type="project" value="InterPro"/>
</dbReference>
<proteinExistence type="inferred from homology"/>
<dbReference type="EMBL" id="AYKW01000001">
    <property type="protein sequence ID" value="PIL37077.1"/>
    <property type="molecule type" value="Genomic_DNA"/>
</dbReference>
<dbReference type="GO" id="GO:0008380">
    <property type="term" value="P:RNA splicing"/>
    <property type="evidence" value="ECO:0007669"/>
    <property type="project" value="UniProtKB-KW"/>
</dbReference>
<keyword evidence="3" id="KW-0507">mRNA processing</keyword>
<evidence type="ECO:0000256" key="4">
    <source>
        <dbReference type="ARBA" id="ARBA00023187"/>
    </source>
</evidence>
<dbReference type="OrthoDB" id="3363802at2759"/>
<evidence type="ECO:0000256" key="1">
    <source>
        <dbReference type="ARBA" id="ARBA00004123"/>
    </source>
</evidence>
<name>A0A2G8STH6_9APHY</name>
<dbReference type="GO" id="GO:0005847">
    <property type="term" value="C:mRNA cleavage and polyadenylation specificity factor complex"/>
    <property type="evidence" value="ECO:0007669"/>
    <property type="project" value="TreeGrafter"/>
</dbReference>
<comment type="subcellular location">
    <subcellularLocation>
        <location evidence="1">Nucleus</location>
    </subcellularLocation>
</comment>
<dbReference type="InterPro" id="IPR033757">
    <property type="entry name" value="WTAP"/>
</dbReference>
<feature type="compositionally biased region" description="Basic and acidic residues" evidence="6">
    <location>
        <begin position="249"/>
        <end position="305"/>
    </location>
</feature>